<accession>A0A1G4ERT0</accession>
<keyword evidence="1" id="KW-0067">ATP-binding</keyword>
<sequence length="27" mass="3023">MFIGIVFGILPANKAAKLDPIECLRYE</sequence>
<name>A0A1G4ERT0_BACMY</name>
<organism evidence="1 2">
    <name type="scientific">Bacillus mycoides</name>
    <dbReference type="NCBI Taxonomy" id="1405"/>
    <lineage>
        <taxon>Bacteria</taxon>
        <taxon>Bacillati</taxon>
        <taxon>Bacillota</taxon>
        <taxon>Bacilli</taxon>
        <taxon>Bacillales</taxon>
        <taxon>Bacillaceae</taxon>
        <taxon>Bacillus</taxon>
        <taxon>Bacillus cereus group</taxon>
    </lineage>
</organism>
<evidence type="ECO:0000313" key="1">
    <source>
        <dbReference type="EMBL" id="SCB68739.1"/>
    </source>
</evidence>
<proteinExistence type="predicted"/>
<dbReference type="EMBL" id="FMAK01000034">
    <property type="protein sequence ID" value="SCB68739.1"/>
    <property type="molecule type" value="Genomic_DNA"/>
</dbReference>
<reference evidence="1 2" key="1">
    <citation type="submission" date="2016-08" db="EMBL/GenBank/DDBJ databases">
        <authorList>
            <person name="Seilhamer J.J."/>
        </authorList>
    </citation>
    <scope>NUCLEOTIDE SEQUENCE [LARGE SCALE GENOMIC DNA]</scope>
    <source>
        <strain evidence="1 2">SDA_GO95</strain>
    </source>
</reference>
<dbReference type="Proteomes" id="UP000195696">
    <property type="component" value="Unassembled WGS sequence"/>
</dbReference>
<evidence type="ECO:0000313" key="2">
    <source>
        <dbReference type="Proteomes" id="UP000195696"/>
    </source>
</evidence>
<gene>
    <name evidence="1" type="ORF">BWGO95_02886</name>
</gene>
<protein>
    <submittedName>
        <fullName evidence="1">Macrolide export ATP-binding/permease MacB</fullName>
    </submittedName>
</protein>
<dbReference type="GO" id="GO:0005524">
    <property type="term" value="F:ATP binding"/>
    <property type="evidence" value="ECO:0007669"/>
    <property type="project" value="UniProtKB-KW"/>
</dbReference>
<dbReference type="AlphaFoldDB" id="A0A1G4ERT0"/>
<keyword evidence="1" id="KW-0547">Nucleotide-binding</keyword>